<feature type="domain" description="RGS" evidence="3">
    <location>
        <begin position="471"/>
        <end position="634"/>
    </location>
</feature>
<evidence type="ECO:0000256" key="1">
    <source>
        <dbReference type="ARBA" id="ARBA00022700"/>
    </source>
</evidence>
<dbReference type="PANTHER" id="PTHR10845:SF192">
    <property type="entry name" value="DOUBLE HIT, ISOFORM B"/>
    <property type="match status" value="1"/>
</dbReference>
<dbReference type="Pfam" id="PF00610">
    <property type="entry name" value="DEP"/>
    <property type="match status" value="1"/>
</dbReference>
<evidence type="ECO:0000256" key="2">
    <source>
        <dbReference type="SAM" id="MobiDB-lite"/>
    </source>
</evidence>
<dbReference type="EMBL" id="MCGN01000017">
    <property type="protein sequence ID" value="ORY89223.1"/>
    <property type="molecule type" value="Genomic_DNA"/>
</dbReference>
<comment type="caution">
    <text evidence="5">The sequence shown here is derived from an EMBL/GenBank/DDBJ whole genome shotgun (WGS) entry which is preliminary data.</text>
</comment>
<feature type="domain" description="DEP" evidence="4">
    <location>
        <begin position="218"/>
        <end position="289"/>
    </location>
</feature>
<dbReference type="InterPro" id="IPR036390">
    <property type="entry name" value="WH_DNA-bd_sf"/>
</dbReference>
<dbReference type="SUPFAM" id="SSF46785">
    <property type="entry name" value="Winged helix' DNA-binding domain"/>
    <property type="match status" value="1"/>
</dbReference>
<accession>A0A1X2GZ10</accession>
<dbReference type="InterPro" id="IPR044926">
    <property type="entry name" value="RGS_subdomain_2"/>
</dbReference>
<dbReference type="PROSITE" id="PS50186">
    <property type="entry name" value="DEP"/>
    <property type="match status" value="1"/>
</dbReference>
<feature type="compositionally biased region" description="Low complexity" evidence="2">
    <location>
        <begin position="351"/>
        <end position="365"/>
    </location>
</feature>
<dbReference type="Gene3D" id="1.10.167.10">
    <property type="entry name" value="Regulator of G-protein Signalling 4, domain 2"/>
    <property type="match status" value="1"/>
</dbReference>
<dbReference type="PRINTS" id="PR01301">
    <property type="entry name" value="RGSPROTEIN"/>
</dbReference>
<dbReference type="PANTHER" id="PTHR10845">
    <property type="entry name" value="REGULATOR OF G PROTEIN SIGNALING"/>
    <property type="match status" value="1"/>
</dbReference>
<dbReference type="InterPro" id="IPR036388">
    <property type="entry name" value="WH-like_DNA-bd_sf"/>
</dbReference>
<dbReference type="GO" id="GO:0009968">
    <property type="term" value="P:negative regulation of signal transduction"/>
    <property type="evidence" value="ECO:0007669"/>
    <property type="project" value="UniProtKB-KW"/>
</dbReference>
<dbReference type="OrthoDB" id="196547at2759"/>
<dbReference type="InterPro" id="IPR016137">
    <property type="entry name" value="RGS"/>
</dbReference>
<gene>
    <name evidence="5" type="ORF">BCR43DRAFT_500107</name>
</gene>
<feature type="region of interest" description="Disordered" evidence="2">
    <location>
        <begin position="633"/>
        <end position="655"/>
    </location>
</feature>
<proteinExistence type="predicted"/>
<dbReference type="SMART" id="SM00049">
    <property type="entry name" value="DEP"/>
    <property type="match status" value="2"/>
</dbReference>
<dbReference type="AlphaFoldDB" id="A0A1X2GZ10"/>
<dbReference type="PROSITE" id="PS50132">
    <property type="entry name" value="RGS"/>
    <property type="match status" value="1"/>
</dbReference>
<dbReference type="InParanoid" id="A0A1X2GZ10"/>
<dbReference type="Gene3D" id="1.10.10.10">
    <property type="entry name" value="Winged helix-like DNA-binding domain superfamily/Winged helix DNA-binding domain"/>
    <property type="match status" value="2"/>
</dbReference>
<dbReference type="GO" id="GO:0035556">
    <property type="term" value="P:intracellular signal transduction"/>
    <property type="evidence" value="ECO:0007669"/>
    <property type="project" value="InterPro"/>
</dbReference>
<sequence>MPGSSTSSLSTYTTMMRLTTTGRPYAQDLHDMFAACVIQHGLRDHRYRFRNYPASFLIEEAIQVLGNLQFTHVMRTPDPKNPARMIATRTTTTFSMSPDMGRTLAQHFVTSRLIENALDHSSRVARDKGIWVLTPKGKHAILDFSSRAQVSIDAMKEPLSKLDSFNIVVLERLAEHDDKLAFARPNMTVVFKTLMAYLPMEPLLADDAGGIEKRNLETYRYTFFGYQCFEWISEYTTVVTREEAELVASELVLYGWISQILDKSDRANSTRDDSIVFKMGRSTLYYVTDRGRLVLGWEGSSVVDTASDDSILDQESLAQQQRSLANRLRYGESNKKRQPSSNSSHKHDAPASSSATSSSSASTISNEELCSPPVNGGSGPVLAAGDHIEVEFPSKVGKKPEATEVRNDLDKVTERLLQLRSPSNQSDNDSASSSSRPSSMILSTSLCNPDTDFITSAPLDSPLDPHSHWAKLRQILEDPLSRMYFRDFVKSQFCEENVNIWVDYHNLRRKCAQHPKRHKELLRDTYTIYDTYLSPTAPTEVNIDFGLRQEIIAYVTDHFVPVHHNRTVDGHVPFVSNGLHYTPQQVTIVVNGHTADCLRTLLKLYDRVNEHICRIMAQDSVPKFIKTEKYKTLMSKAPPPPSTRRESVDFKAAAH</sequence>
<feature type="compositionally biased region" description="Low complexity" evidence="2">
    <location>
        <begin position="421"/>
        <end position="441"/>
    </location>
</feature>
<evidence type="ECO:0000259" key="3">
    <source>
        <dbReference type="PROSITE" id="PS50132"/>
    </source>
</evidence>
<evidence type="ECO:0000259" key="4">
    <source>
        <dbReference type="PROSITE" id="PS50186"/>
    </source>
</evidence>
<dbReference type="Pfam" id="PF25889">
    <property type="entry name" value="WHD_Fungal_DR"/>
    <property type="match status" value="1"/>
</dbReference>
<dbReference type="Pfam" id="PF00615">
    <property type="entry name" value="RGS"/>
    <property type="match status" value="1"/>
</dbReference>
<dbReference type="InterPro" id="IPR058855">
    <property type="entry name" value="RGS1/SST2-like_Fungal-DR"/>
</dbReference>
<reference evidence="5 6" key="1">
    <citation type="submission" date="2016-07" db="EMBL/GenBank/DDBJ databases">
        <title>Pervasive Adenine N6-methylation of Active Genes in Fungi.</title>
        <authorList>
            <consortium name="DOE Joint Genome Institute"/>
            <person name="Mondo S.J."/>
            <person name="Dannebaum R.O."/>
            <person name="Kuo R.C."/>
            <person name="Labutti K."/>
            <person name="Haridas S."/>
            <person name="Kuo A."/>
            <person name="Salamov A."/>
            <person name="Ahrendt S.R."/>
            <person name="Lipzen A."/>
            <person name="Sullivan W."/>
            <person name="Andreopoulos W.B."/>
            <person name="Clum A."/>
            <person name="Lindquist E."/>
            <person name="Daum C."/>
            <person name="Ramamoorthy G.K."/>
            <person name="Gryganskyi A."/>
            <person name="Culley D."/>
            <person name="Magnuson J.K."/>
            <person name="James T.Y."/>
            <person name="O'Malley M.A."/>
            <person name="Stajich J.E."/>
            <person name="Spatafora J.W."/>
            <person name="Visel A."/>
            <person name="Grigoriev I.V."/>
        </authorList>
    </citation>
    <scope>NUCLEOTIDE SEQUENCE [LARGE SCALE GENOMIC DNA]</scope>
    <source>
        <strain evidence="5 6">NRRL 2496</strain>
    </source>
</reference>
<protein>
    <submittedName>
        <fullName evidence="5">Regulator of G protein signaling domain-domain-containing protein</fullName>
    </submittedName>
</protein>
<dbReference type="InterPro" id="IPR036305">
    <property type="entry name" value="RGS_sf"/>
</dbReference>
<organism evidence="5 6">
    <name type="scientific">Syncephalastrum racemosum</name>
    <name type="common">Filamentous fungus</name>
    <dbReference type="NCBI Taxonomy" id="13706"/>
    <lineage>
        <taxon>Eukaryota</taxon>
        <taxon>Fungi</taxon>
        <taxon>Fungi incertae sedis</taxon>
        <taxon>Mucoromycota</taxon>
        <taxon>Mucoromycotina</taxon>
        <taxon>Mucoromycetes</taxon>
        <taxon>Mucorales</taxon>
        <taxon>Syncephalastraceae</taxon>
        <taxon>Syncephalastrum</taxon>
    </lineage>
</organism>
<dbReference type="STRING" id="13706.A0A1X2GZ10"/>
<dbReference type="Proteomes" id="UP000242180">
    <property type="component" value="Unassembled WGS sequence"/>
</dbReference>
<feature type="region of interest" description="Disordered" evidence="2">
    <location>
        <begin position="416"/>
        <end position="441"/>
    </location>
</feature>
<dbReference type="FunCoup" id="A0A1X2GZ10">
    <property type="interactions" value="20"/>
</dbReference>
<keyword evidence="1" id="KW-0734">Signal transduction inhibitor</keyword>
<dbReference type="CDD" id="cd04371">
    <property type="entry name" value="DEP"/>
    <property type="match status" value="1"/>
</dbReference>
<dbReference type="SUPFAM" id="SSF48097">
    <property type="entry name" value="Regulator of G-protein signaling, RGS"/>
    <property type="match status" value="1"/>
</dbReference>
<keyword evidence="6" id="KW-1185">Reference proteome</keyword>
<dbReference type="SMART" id="SM00315">
    <property type="entry name" value="RGS"/>
    <property type="match status" value="1"/>
</dbReference>
<evidence type="ECO:0000313" key="5">
    <source>
        <dbReference type="EMBL" id="ORY89223.1"/>
    </source>
</evidence>
<dbReference type="InterPro" id="IPR000591">
    <property type="entry name" value="DEP_dom"/>
</dbReference>
<name>A0A1X2GZ10_SYNRA</name>
<feature type="region of interest" description="Disordered" evidence="2">
    <location>
        <begin position="328"/>
        <end position="382"/>
    </location>
</feature>
<evidence type="ECO:0000313" key="6">
    <source>
        <dbReference type="Proteomes" id="UP000242180"/>
    </source>
</evidence>